<reference evidence="11 12" key="1">
    <citation type="submission" date="2023-08" db="EMBL/GenBank/DDBJ databases">
        <title>Pleionea litopenaei sp. nov., isolated from stomach of juvenile Litopenaeus vannamei.</title>
        <authorList>
            <person name="Rho A.M."/>
            <person name="Hwang C.Y."/>
        </authorList>
    </citation>
    <scope>NUCLEOTIDE SEQUENCE [LARGE SCALE GENOMIC DNA]</scope>
    <source>
        <strain evidence="11 12">HL-JVS1</strain>
    </source>
</reference>
<dbReference type="Proteomes" id="UP001239782">
    <property type="component" value="Chromosome"/>
</dbReference>
<evidence type="ECO:0000256" key="3">
    <source>
        <dbReference type="ARBA" id="ARBA00022490"/>
    </source>
</evidence>
<evidence type="ECO:0000259" key="9">
    <source>
        <dbReference type="Pfam" id="PF02875"/>
    </source>
</evidence>
<evidence type="ECO:0000256" key="1">
    <source>
        <dbReference type="ARBA" id="ARBA00004496"/>
    </source>
</evidence>
<feature type="domain" description="Mur ligase C-terminal" evidence="9">
    <location>
        <begin position="309"/>
        <end position="423"/>
    </location>
</feature>
<keyword evidence="7 8" id="KW-0132">Cell division</keyword>
<dbReference type="InterPro" id="IPR004101">
    <property type="entry name" value="Mur_ligase_C"/>
</dbReference>
<organism evidence="11 12">
    <name type="scientific">Pleionea litopenaei</name>
    <dbReference type="NCBI Taxonomy" id="3070815"/>
    <lineage>
        <taxon>Bacteria</taxon>
        <taxon>Pseudomonadati</taxon>
        <taxon>Pseudomonadota</taxon>
        <taxon>Gammaproteobacteria</taxon>
        <taxon>Oceanospirillales</taxon>
        <taxon>Pleioneaceae</taxon>
        <taxon>Pleionea</taxon>
    </lineage>
</organism>
<dbReference type="Pfam" id="PF08245">
    <property type="entry name" value="Mur_ligase_M"/>
    <property type="match status" value="1"/>
</dbReference>
<protein>
    <recommendedName>
        <fullName evidence="7 8">UDP-N-acetylmuramoylalanine--D-glutamate ligase</fullName>
        <ecNumber evidence="7 8">6.3.2.9</ecNumber>
    </recommendedName>
    <alternativeName>
        <fullName evidence="7">D-glutamic acid-adding enzyme</fullName>
    </alternativeName>
    <alternativeName>
        <fullName evidence="7">UDP-N-acetylmuramoyl-L-alanyl-D-glutamate synthetase</fullName>
    </alternativeName>
</protein>
<dbReference type="Gene3D" id="3.40.1190.10">
    <property type="entry name" value="Mur-like, catalytic domain"/>
    <property type="match status" value="1"/>
</dbReference>
<dbReference type="Pfam" id="PF02875">
    <property type="entry name" value="Mur_ligase_C"/>
    <property type="match status" value="1"/>
</dbReference>
<dbReference type="Gene3D" id="3.90.190.20">
    <property type="entry name" value="Mur ligase, C-terminal domain"/>
    <property type="match status" value="1"/>
</dbReference>
<accession>A0AA51X881</accession>
<keyword evidence="7 8" id="KW-0961">Cell wall biogenesis/degradation</keyword>
<keyword evidence="4 7" id="KW-0436">Ligase</keyword>
<proteinExistence type="inferred from homology"/>
<keyword evidence="7 8" id="KW-0131">Cell cycle</keyword>
<dbReference type="InterPro" id="IPR013221">
    <property type="entry name" value="Mur_ligase_cen"/>
</dbReference>
<dbReference type="RefSeq" id="WP_309203896.1">
    <property type="nucleotide sequence ID" value="NZ_CP133548.1"/>
</dbReference>
<dbReference type="KEGG" id="plei:Q9312_07110"/>
<feature type="binding site" evidence="7">
    <location>
        <begin position="115"/>
        <end position="121"/>
    </location>
    <ligand>
        <name>ATP</name>
        <dbReference type="ChEBI" id="CHEBI:30616"/>
    </ligand>
</feature>
<dbReference type="EMBL" id="CP133548">
    <property type="protein sequence ID" value="WMS88676.1"/>
    <property type="molecule type" value="Genomic_DNA"/>
</dbReference>
<evidence type="ECO:0000313" key="11">
    <source>
        <dbReference type="EMBL" id="WMS88676.1"/>
    </source>
</evidence>
<sequence>MITNVNKRVVVLGMGVSGLSAAAYCLRKEWEVTVVDNRQEPPLLSEFKKNFENLNIVLGSFLEVDFKLFDLVVISPGLDPHSDELQTMRDSGVEVVGDIELFIREVSVPIVAITGSNGKSTVCDLLGHTLNRLGINTIVAGNIGAPVLDLLNISMPQLFVLELSSFQLETTRSLRANVACVLNISPDHLDRHITMDRYAAIKFSIFDNAKTAIINVDENFVNKLDNYKSCERLISFGRSDDANWRAVLSENEYQVSNEHGVIIRESDVSIQGMHNGLNIAATIAILQGLEIAIDSQVVDAISSYKGLRHRCELVPSDDGIRWINDSKATNPGAAIAAIESFSNSMGHLLLIAGGDAKGCDLSELAAVINEKVHSVAIFGKDKYRIANELVKEKCTLVDNLDQAVELIRVNAKKGDTVLLAPACASIDMYKNYEARGEHFRNLVGGVNV</sequence>
<evidence type="ECO:0000256" key="2">
    <source>
        <dbReference type="ARBA" id="ARBA00004752"/>
    </source>
</evidence>
<evidence type="ECO:0000256" key="7">
    <source>
        <dbReference type="HAMAP-Rule" id="MF_00639"/>
    </source>
</evidence>
<dbReference type="EC" id="6.3.2.9" evidence="7 8"/>
<keyword evidence="6 7" id="KW-0067">ATP-binding</keyword>
<dbReference type="PANTHER" id="PTHR43692:SF1">
    <property type="entry name" value="UDP-N-ACETYLMURAMOYLALANINE--D-GLUTAMATE LIGASE"/>
    <property type="match status" value="1"/>
</dbReference>
<dbReference type="GO" id="GO:0051301">
    <property type="term" value="P:cell division"/>
    <property type="evidence" value="ECO:0007669"/>
    <property type="project" value="UniProtKB-KW"/>
</dbReference>
<dbReference type="HAMAP" id="MF_00639">
    <property type="entry name" value="MurD"/>
    <property type="match status" value="1"/>
</dbReference>
<comment type="catalytic activity">
    <reaction evidence="7 8">
        <text>UDP-N-acetyl-alpha-D-muramoyl-L-alanine + D-glutamate + ATP = UDP-N-acetyl-alpha-D-muramoyl-L-alanyl-D-glutamate + ADP + phosphate + H(+)</text>
        <dbReference type="Rhea" id="RHEA:16429"/>
        <dbReference type="ChEBI" id="CHEBI:15378"/>
        <dbReference type="ChEBI" id="CHEBI:29986"/>
        <dbReference type="ChEBI" id="CHEBI:30616"/>
        <dbReference type="ChEBI" id="CHEBI:43474"/>
        <dbReference type="ChEBI" id="CHEBI:83898"/>
        <dbReference type="ChEBI" id="CHEBI:83900"/>
        <dbReference type="ChEBI" id="CHEBI:456216"/>
        <dbReference type="EC" id="6.3.2.9"/>
    </reaction>
</comment>
<dbReference type="SUPFAM" id="SSF51984">
    <property type="entry name" value="MurCD N-terminal domain"/>
    <property type="match status" value="1"/>
</dbReference>
<evidence type="ECO:0000256" key="6">
    <source>
        <dbReference type="ARBA" id="ARBA00022840"/>
    </source>
</evidence>
<dbReference type="InterPro" id="IPR036615">
    <property type="entry name" value="Mur_ligase_C_dom_sf"/>
</dbReference>
<dbReference type="NCBIfam" id="TIGR01087">
    <property type="entry name" value="murD"/>
    <property type="match status" value="1"/>
</dbReference>
<evidence type="ECO:0000256" key="8">
    <source>
        <dbReference type="RuleBase" id="RU003664"/>
    </source>
</evidence>
<evidence type="ECO:0000256" key="5">
    <source>
        <dbReference type="ARBA" id="ARBA00022741"/>
    </source>
</evidence>
<dbReference type="GO" id="GO:0005737">
    <property type="term" value="C:cytoplasm"/>
    <property type="evidence" value="ECO:0007669"/>
    <property type="project" value="UniProtKB-SubCell"/>
</dbReference>
<evidence type="ECO:0000256" key="4">
    <source>
        <dbReference type="ARBA" id="ARBA00022598"/>
    </source>
</evidence>
<evidence type="ECO:0000259" key="10">
    <source>
        <dbReference type="Pfam" id="PF08245"/>
    </source>
</evidence>
<dbReference type="Gene3D" id="3.40.50.720">
    <property type="entry name" value="NAD(P)-binding Rossmann-like Domain"/>
    <property type="match status" value="1"/>
</dbReference>
<keyword evidence="12" id="KW-1185">Reference proteome</keyword>
<dbReference type="PANTHER" id="PTHR43692">
    <property type="entry name" value="UDP-N-ACETYLMURAMOYLALANINE--D-GLUTAMATE LIGASE"/>
    <property type="match status" value="1"/>
</dbReference>
<keyword evidence="5 7" id="KW-0547">Nucleotide-binding</keyword>
<comment type="similarity">
    <text evidence="7">Belongs to the MurCDEF family.</text>
</comment>
<dbReference type="SUPFAM" id="SSF53623">
    <property type="entry name" value="MurD-like peptide ligases, catalytic domain"/>
    <property type="match status" value="1"/>
</dbReference>
<keyword evidence="7 8" id="KW-0133">Cell shape</keyword>
<name>A0AA51X881_9GAMM</name>
<dbReference type="InterPro" id="IPR036565">
    <property type="entry name" value="Mur-like_cat_sf"/>
</dbReference>
<gene>
    <name evidence="7 11" type="primary">murD</name>
    <name evidence="11" type="ORF">Q9312_07110</name>
</gene>
<dbReference type="GO" id="GO:0009252">
    <property type="term" value="P:peptidoglycan biosynthetic process"/>
    <property type="evidence" value="ECO:0007669"/>
    <property type="project" value="UniProtKB-UniRule"/>
</dbReference>
<dbReference type="GO" id="GO:0008764">
    <property type="term" value="F:UDP-N-acetylmuramoylalanine-D-glutamate ligase activity"/>
    <property type="evidence" value="ECO:0007669"/>
    <property type="project" value="UniProtKB-UniRule"/>
</dbReference>
<dbReference type="GO" id="GO:0071555">
    <property type="term" value="P:cell wall organization"/>
    <property type="evidence" value="ECO:0007669"/>
    <property type="project" value="UniProtKB-KW"/>
</dbReference>
<dbReference type="InterPro" id="IPR005762">
    <property type="entry name" value="MurD"/>
</dbReference>
<comment type="function">
    <text evidence="7 8">Cell wall formation. Catalyzes the addition of glutamate to the nucleotide precursor UDP-N-acetylmuramoyl-L-alanine (UMA).</text>
</comment>
<keyword evidence="7 8" id="KW-0573">Peptidoglycan synthesis</keyword>
<dbReference type="SUPFAM" id="SSF53244">
    <property type="entry name" value="MurD-like peptide ligases, peptide-binding domain"/>
    <property type="match status" value="1"/>
</dbReference>
<dbReference type="GO" id="GO:0005524">
    <property type="term" value="F:ATP binding"/>
    <property type="evidence" value="ECO:0007669"/>
    <property type="project" value="UniProtKB-UniRule"/>
</dbReference>
<dbReference type="Pfam" id="PF21799">
    <property type="entry name" value="MurD-like_N"/>
    <property type="match status" value="1"/>
</dbReference>
<evidence type="ECO:0000313" key="12">
    <source>
        <dbReference type="Proteomes" id="UP001239782"/>
    </source>
</evidence>
<comment type="pathway">
    <text evidence="2 7 8">Cell wall biogenesis; peptidoglycan biosynthesis.</text>
</comment>
<dbReference type="GO" id="GO:0008360">
    <property type="term" value="P:regulation of cell shape"/>
    <property type="evidence" value="ECO:0007669"/>
    <property type="project" value="UniProtKB-KW"/>
</dbReference>
<comment type="subcellular location">
    <subcellularLocation>
        <location evidence="1 7 8">Cytoplasm</location>
    </subcellularLocation>
</comment>
<feature type="domain" description="Mur ligase central" evidence="10">
    <location>
        <begin position="113"/>
        <end position="285"/>
    </location>
</feature>
<dbReference type="AlphaFoldDB" id="A0AA51X881"/>
<keyword evidence="3 7" id="KW-0963">Cytoplasm</keyword>